<keyword evidence="3" id="KW-1185">Reference proteome</keyword>
<feature type="domain" description="Polysaccharide pyruvyl transferase" evidence="1">
    <location>
        <begin position="38"/>
        <end position="299"/>
    </location>
</feature>
<dbReference type="EMBL" id="JNFA01000011">
    <property type="protein sequence ID" value="KGL42666.1"/>
    <property type="molecule type" value="Genomic_DNA"/>
</dbReference>
<protein>
    <submittedName>
        <fullName evidence="2">Pyruvyl-transferase</fullName>
    </submittedName>
</protein>
<dbReference type="InterPro" id="IPR007345">
    <property type="entry name" value="Polysacch_pyruvyl_Trfase"/>
</dbReference>
<dbReference type="Proteomes" id="UP000029844">
    <property type="component" value="Unassembled WGS sequence"/>
</dbReference>
<reference evidence="2 3" key="1">
    <citation type="submission" date="2014-05" db="EMBL/GenBank/DDBJ databases">
        <title>Novel Listeriaceae from food processing environments.</title>
        <authorList>
            <person name="den Bakker H.C."/>
        </authorList>
    </citation>
    <scope>NUCLEOTIDE SEQUENCE [LARGE SCALE GENOMIC DNA]</scope>
    <source>
        <strain evidence="2 3">FSL A5-0281</strain>
    </source>
</reference>
<dbReference type="AlphaFoldDB" id="A0A099WDA0"/>
<dbReference type="GeneID" id="58716612"/>
<name>A0A099WDA0_9LIST</name>
<keyword evidence="2" id="KW-0808">Transferase</keyword>
<sequence length="514" mass="58986">MKRVLIRSGMRPTDIYTAEDIYLKDRTGFNNGNLAYQYSIYRTLWNEDVEIDADGLSSNPNLAESINENYDLYVVPLADAFRDDFRQTLRNYTELIRRLKIPVIVTGVGLRANYEPQLEEGFSFDEDVTNFVKAVLEKSAQIGVRGQITADYLKKLGFNEDVDYRVIGCPSLYTFGRELKIRDLQLTEQSSIAINASPTSSDIAIQFLNNMIETHKDYHFIPQHLDEFHLMFAGGPDISSDIQGYPTSIHHKYYQEGRVKYFTSMPSWYDFAKNTDFSIGSRLHGNVIPTIVGTPNISFVQDARMRELASYHALTHVTIDELENISDVNELLSKVDLKSAEKVQARNFDNYIDFLDTNGLEHIYKEDKNRKSAPLDSLVQAIDFPSSADPITKLVAKNMLERVKTATNLSEERHDFKLRYHVNRVNYQLSQLKKSAAQERTEFKQKIETHEKDNKKIESELAQTEKKLQLSIDENLQMNAKIKHYKGTLNRKAVKTTLKIADSLASMRSKVTKN</sequence>
<dbReference type="GO" id="GO:0016740">
    <property type="term" value="F:transferase activity"/>
    <property type="evidence" value="ECO:0007669"/>
    <property type="project" value="UniProtKB-KW"/>
</dbReference>
<gene>
    <name evidence="2" type="ORF">EP57_04180</name>
</gene>
<evidence type="ECO:0000313" key="3">
    <source>
        <dbReference type="Proteomes" id="UP000029844"/>
    </source>
</evidence>
<evidence type="ECO:0000259" key="1">
    <source>
        <dbReference type="Pfam" id="PF04230"/>
    </source>
</evidence>
<proteinExistence type="predicted"/>
<dbReference type="Pfam" id="PF04230">
    <property type="entry name" value="PS_pyruv_trans"/>
    <property type="match status" value="1"/>
</dbReference>
<comment type="caution">
    <text evidence="2">The sequence shown here is derived from an EMBL/GenBank/DDBJ whole genome shotgun (WGS) entry which is preliminary data.</text>
</comment>
<accession>A0A099WDA0</accession>
<dbReference type="OrthoDB" id="9767435at2"/>
<evidence type="ECO:0000313" key="2">
    <source>
        <dbReference type="EMBL" id="KGL42666.1"/>
    </source>
</evidence>
<dbReference type="STRING" id="1552123.EP57_04180"/>
<organism evidence="2 3">
    <name type="scientific">Listeria booriae</name>
    <dbReference type="NCBI Taxonomy" id="1552123"/>
    <lineage>
        <taxon>Bacteria</taxon>
        <taxon>Bacillati</taxon>
        <taxon>Bacillota</taxon>
        <taxon>Bacilli</taxon>
        <taxon>Bacillales</taxon>
        <taxon>Listeriaceae</taxon>
        <taxon>Listeria</taxon>
    </lineage>
</organism>
<dbReference type="RefSeq" id="WP_036084461.1">
    <property type="nucleotide sequence ID" value="NZ_CBCSHQ010000001.1"/>
</dbReference>
<dbReference type="eggNOG" id="COG2327">
    <property type="taxonomic scope" value="Bacteria"/>
</dbReference>